<feature type="domain" description="FAD/NAD(P)-binding" evidence="5">
    <location>
        <begin position="75"/>
        <end position="261"/>
    </location>
</feature>
<comment type="caution">
    <text evidence="6">The sequence shown here is derived from an EMBL/GenBank/DDBJ whole genome shotgun (WGS) entry which is preliminary data.</text>
</comment>
<evidence type="ECO:0000256" key="3">
    <source>
        <dbReference type="ARBA" id="ARBA00022643"/>
    </source>
</evidence>
<evidence type="ECO:0000256" key="1">
    <source>
        <dbReference type="ARBA" id="ARBA00001917"/>
    </source>
</evidence>
<comment type="cofactor">
    <cofactor evidence="1">
        <name>FMN</name>
        <dbReference type="ChEBI" id="CHEBI:58210"/>
    </cofactor>
</comment>
<dbReference type="Pfam" id="PF07992">
    <property type="entry name" value="Pyr_redox_2"/>
    <property type="match status" value="1"/>
</dbReference>
<dbReference type="InterPro" id="IPR023753">
    <property type="entry name" value="FAD/NAD-binding_dom"/>
</dbReference>
<dbReference type="AlphaFoldDB" id="X0VB72"/>
<dbReference type="Gene3D" id="3.20.20.70">
    <property type="entry name" value="Aldolase class I"/>
    <property type="match status" value="1"/>
</dbReference>
<feature type="non-terminal residue" evidence="6">
    <location>
        <position position="265"/>
    </location>
</feature>
<evidence type="ECO:0000313" key="6">
    <source>
        <dbReference type="EMBL" id="GAG08557.1"/>
    </source>
</evidence>
<organism evidence="6">
    <name type="scientific">marine sediment metagenome</name>
    <dbReference type="NCBI Taxonomy" id="412755"/>
    <lineage>
        <taxon>unclassified sequences</taxon>
        <taxon>metagenomes</taxon>
        <taxon>ecological metagenomes</taxon>
    </lineage>
</organism>
<evidence type="ECO:0000256" key="4">
    <source>
        <dbReference type="ARBA" id="ARBA00023002"/>
    </source>
</evidence>
<gene>
    <name evidence="6" type="ORF">S01H1_44584</name>
</gene>
<dbReference type="PRINTS" id="PR00469">
    <property type="entry name" value="PNDRDTASEII"/>
</dbReference>
<dbReference type="SUPFAM" id="SSF51395">
    <property type="entry name" value="FMN-linked oxidoreductases"/>
    <property type="match status" value="1"/>
</dbReference>
<dbReference type="PRINTS" id="PR00368">
    <property type="entry name" value="FADPNR"/>
</dbReference>
<protein>
    <recommendedName>
        <fullName evidence="5">FAD/NAD(P)-binding domain-containing protein</fullName>
    </recommendedName>
</protein>
<keyword evidence="2" id="KW-0285">Flavoprotein</keyword>
<name>X0VB72_9ZZZZ</name>
<dbReference type="InterPro" id="IPR051793">
    <property type="entry name" value="NADH:flavin_oxidoreductase"/>
</dbReference>
<proteinExistence type="predicted"/>
<sequence length="265" mass="28376">KEGKADMVAIGRALIADPEFVLKAKEGRFDDIVPCIACNQGCLDMTFTGQPTFCLVNARTGRERELEIKPASKRKKVMVVGGGPAGMEAARVLATRGHTVSLYERSDKLGGQVNLAAVPPGSEEFANLPRYLSHQLEKLNVQVFPGREFTTEMVDEERPDAVVVATGALPITPQIAGIDRDKVVKAWDVLAGKAKVGWKVAVIGAGAVGCETAIFLAKEWAVDAETAVFLADSEALDPVVAFSLTNKGREVTILEMLDRAGRDIG</sequence>
<dbReference type="PANTHER" id="PTHR42917">
    <property type="entry name" value="2,4-DIENOYL-COA REDUCTASE"/>
    <property type="match status" value="1"/>
</dbReference>
<evidence type="ECO:0000256" key="2">
    <source>
        <dbReference type="ARBA" id="ARBA00022630"/>
    </source>
</evidence>
<keyword evidence="3" id="KW-0288">FMN</keyword>
<reference evidence="6" key="1">
    <citation type="journal article" date="2014" name="Front. Microbiol.">
        <title>High frequency of phylogenetically diverse reductive dehalogenase-homologous genes in deep subseafloor sedimentary metagenomes.</title>
        <authorList>
            <person name="Kawai M."/>
            <person name="Futagami T."/>
            <person name="Toyoda A."/>
            <person name="Takaki Y."/>
            <person name="Nishi S."/>
            <person name="Hori S."/>
            <person name="Arai W."/>
            <person name="Tsubouchi T."/>
            <person name="Morono Y."/>
            <person name="Uchiyama I."/>
            <person name="Ito T."/>
            <person name="Fujiyama A."/>
            <person name="Inagaki F."/>
            <person name="Takami H."/>
        </authorList>
    </citation>
    <scope>NUCLEOTIDE SEQUENCE</scope>
    <source>
        <strain evidence="6">Expedition CK06-06</strain>
    </source>
</reference>
<dbReference type="SUPFAM" id="SSF51971">
    <property type="entry name" value="Nucleotide-binding domain"/>
    <property type="match status" value="1"/>
</dbReference>
<dbReference type="PANTHER" id="PTHR42917:SF2">
    <property type="entry name" value="2,4-DIENOYL-COA REDUCTASE [(2E)-ENOYL-COA-PRODUCING]"/>
    <property type="match status" value="1"/>
</dbReference>
<dbReference type="Gene3D" id="3.40.50.720">
    <property type="entry name" value="NAD(P)-binding Rossmann-like Domain"/>
    <property type="match status" value="1"/>
</dbReference>
<dbReference type="InterPro" id="IPR013785">
    <property type="entry name" value="Aldolase_TIM"/>
</dbReference>
<accession>X0VB72</accession>
<dbReference type="GO" id="GO:0016491">
    <property type="term" value="F:oxidoreductase activity"/>
    <property type="evidence" value="ECO:0007669"/>
    <property type="project" value="UniProtKB-KW"/>
</dbReference>
<feature type="non-terminal residue" evidence="6">
    <location>
        <position position="1"/>
    </location>
</feature>
<evidence type="ECO:0000259" key="5">
    <source>
        <dbReference type="Pfam" id="PF07992"/>
    </source>
</evidence>
<dbReference type="EMBL" id="BARS01028443">
    <property type="protein sequence ID" value="GAG08557.1"/>
    <property type="molecule type" value="Genomic_DNA"/>
</dbReference>
<keyword evidence="4" id="KW-0560">Oxidoreductase</keyword>